<dbReference type="InterPro" id="IPR027417">
    <property type="entry name" value="P-loop_NTPase"/>
</dbReference>
<proteinExistence type="predicted"/>
<dbReference type="GO" id="GO:0005524">
    <property type="term" value="F:ATP binding"/>
    <property type="evidence" value="ECO:0007669"/>
    <property type="project" value="UniProtKB-KW"/>
</dbReference>
<dbReference type="Proteomes" id="UP001150238">
    <property type="component" value="Unassembled WGS sequence"/>
</dbReference>
<dbReference type="GO" id="GO:0042626">
    <property type="term" value="F:ATPase-coupled transmembrane transporter activity"/>
    <property type="evidence" value="ECO:0007669"/>
    <property type="project" value="TreeGrafter"/>
</dbReference>
<dbReference type="InterPro" id="IPR003439">
    <property type="entry name" value="ABC_transporter-like_ATP-bd"/>
</dbReference>
<protein>
    <submittedName>
        <fullName evidence="6">P-loop containing nucleoside triphosphate hydrolase protein</fullName>
    </submittedName>
</protein>
<dbReference type="PANTHER" id="PTHR24223:SF443">
    <property type="entry name" value="MULTIDRUG-RESISTANCE LIKE PROTEIN 1, ISOFORM I"/>
    <property type="match status" value="1"/>
</dbReference>
<feature type="domain" description="ABC transporter" evidence="5">
    <location>
        <begin position="10"/>
        <end position="107"/>
    </location>
</feature>
<comment type="subcellular location">
    <subcellularLocation>
        <location evidence="1">Endomembrane system</location>
        <topology evidence="1">Multi-pass membrane protein</topology>
    </subcellularLocation>
</comment>
<dbReference type="GO" id="GO:0000329">
    <property type="term" value="C:fungal-type vacuole membrane"/>
    <property type="evidence" value="ECO:0007669"/>
    <property type="project" value="UniProtKB-ARBA"/>
</dbReference>
<reference evidence="6" key="2">
    <citation type="journal article" date="2023" name="Proc. Natl. Acad. Sci. U.S.A.">
        <title>A global phylogenomic analysis of the shiitake genus Lentinula.</title>
        <authorList>
            <person name="Sierra-Patev S."/>
            <person name="Min B."/>
            <person name="Naranjo-Ortiz M."/>
            <person name="Looney B."/>
            <person name="Konkel Z."/>
            <person name="Slot J.C."/>
            <person name="Sakamoto Y."/>
            <person name="Steenwyk J.L."/>
            <person name="Rokas A."/>
            <person name="Carro J."/>
            <person name="Camarero S."/>
            <person name="Ferreira P."/>
            <person name="Molpeceres G."/>
            <person name="Ruiz-Duenas F.J."/>
            <person name="Serrano A."/>
            <person name="Henrissat B."/>
            <person name="Drula E."/>
            <person name="Hughes K.W."/>
            <person name="Mata J.L."/>
            <person name="Ishikawa N.K."/>
            <person name="Vargas-Isla R."/>
            <person name="Ushijima S."/>
            <person name="Smith C.A."/>
            <person name="Donoghue J."/>
            <person name="Ahrendt S."/>
            <person name="Andreopoulos W."/>
            <person name="He G."/>
            <person name="LaButti K."/>
            <person name="Lipzen A."/>
            <person name="Ng V."/>
            <person name="Riley R."/>
            <person name="Sandor L."/>
            <person name="Barry K."/>
            <person name="Martinez A.T."/>
            <person name="Xiao Y."/>
            <person name="Gibbons J.G."/>
            <person name="Terashima K."/>
            <person name="Grigoriev I.V."/>
            <person name="Hibbett D."/>
        </authorList>
    </citation>
    <scope>NUCLEOTIDE SEQUENCE</scope>
    <source>
        <strain evidence="6">Sp2 HRB7682 ss15</strain>
    </source>
</reference>
<dbReference type="InterPro" id="IPR050173">
    <property type="entry name" value="ABC_transporter_C-like"/>
</dbReference>
<name>A0A9W9DUS3_9AGAR</name>
<keyword evidence="3" id="KW-0547">Nucleotide-binding</keyword>
<sequence length="149" mass="16197">LSAIIGDMTRREGEVTVKGSIAYAPQNPWILSATIRENILFSHEYDETFYNMVVEACVLTPDFALLPHGDATEVGEKGITLSGGQRAHIELARAVYALTGLVLLDGCLAAADSHVARHIFSACSALHCFALALIDCYSPSHWSPRYTCK</sequence>
<evidence type="ECO:0000259" key="5">
    <source>
        <dbReference type="Pfam" id="PF00005"/>
    </source>
</evidence>
<keyword evidence="4" id="KW-0067">ATP-binding</keyword>
<keyword evidence="2" id="KW-0677">Repeat</keyword>
<dbReference type="PANTHER" id="PTHR24223">
    <property type="entry name" value="ATP-BINDING CASSETTE SUB-FAMILY C"/>
    <property type="match status" value="1"/>
</dbReference>
<organism evidence="6 7">
    <name type="scientific">Lentinula lateritia</name>
    <dbReference type="NCBI Taxonomy" id="40482"/>
    <lineage>
        <taxon>Eukaryota</taxon>
        <taxon>Fungi</taxon>
        <taxon>Dikarya</taxon>
        <taxon>Basidiomycota</taxon>
        <taxon>Agaricomycotina</taxon>
        <taxon>Agaricomycetes</taxon>
        <taxon>Agaricomycetidae</taxon>
        <taxon>Agaricales</taxon>
        <taxon>Marasmiineae</taxon>
        <taxon>Omphalotaceae</taxon>
        <taxon>Lentinula</taxon>
    </lineage>
</organism>
<evidence type="ECO:0000313" key="7">
    <source>
        <dbReference type="Proteomes" id="UP001150238"/>
    </source>
</evidence>
<reference evidence="6" key="1">
    <citation type="submission" date="2022-08" db="EMBL/GenBank/DDBJ databases">
        <authorList>
            <consortium name="DOE Joint Genome Institute"/>
            <person name="Min B."/>
            <person name="Riley R."/>
            <person name="Sierra-Patev S."/>
            <person name="Naranjo-Ortiz M."/>
            <person name="Looney B."/>
            <person name="Konkel Z."/>
            <person name="Slot J.C."/>
            <person name="Sakamoto Y."/>
            <person name="Steenwyk J.L."/>
            <person name="Rokas A."/>
            <person name="Carro J."/>
            <person name="Camarero S."/>
            <person name="Ferreira P."/>
            <person name="Molpeceres G."/>
            <person name="Ruiz-Duenas F.J."/>
            <person name="Serrano A."/>
            <person name="Henrissat B."/>
            <person name="Drula E."/>
            <person name="Hughes K.W."/>
            <person name="Mata J.L."/>
            <person name="Ishikawa N.K."/>
            <person name="Vargas-Isla R."/>
            <person name="Ushijima S."/>
            <person name="Smith C.A."/>
            <person name="Ahrendt S."/>
            <person name="Andreopoulos W."/>
            <person name="He G."/>
            <person name="Labutti K."/>
            <person name="Lipzen A."/>
            <person name="Ng V."/>
            <person name="Sandor L."/>
            <person name="Barry K."/>
            <person name="Martinez A.T."/>
            <person name="Xiao Y."/>
            <person name="Gibbons J.G."/>
            <person name="Terashima K."/>
            <person name="Hibbett D.S."/>
            <person name="Grigoriev I.V."/>
        </authorList>
    </citation>
    <scope>NUCLEOTIDE SEQUENCE</scope>
    <source>
        <strain evidence="6">Sp2 HRB7682 ss15</strain>
    </source>
</reference>
<dbReference type="Gene3D" id="3.40.50.300">
    <property type="entry name" value="P-loop containing nucleotide triphosphate hydrolases"/>
    <property type="match status" value="1"/>
</dbReference>
<feature type="non-terminal residue" evidence="6">
    <location>
        <position position="1"/>
    </location>
</feature>
<evidence type="ECO:0000256" key="2">
    <source>
        <dbReference type="ARBA" id="ARBA00022737"/>
    </source>
</evidence>
<gene>
    <name evidence="6" type="ORF">C8J55DRAFT_424314</name>
</gene>
<accession>A0A9W9DUS3</accession>
<dbReference type="SUPFAM" id="SSF52540">
    <property type="entry name" value="P-loop containing nucleoside triphosphate hydrolases"/>
    <property type="match status" value="1"/>
</dbReference>
<comment type="caution">
    <text evidence="6">The sequence shown here is derived from an EMBL/GenBank/DDBJ whole genome shotgun (WGS) entry which is preliminary data.</text>
</comment>
<dbReference type="EMBL" id="JANVFS010000010">
    <property type="protein sequence ID" value="KAJ4486607.1"/>
    <property type="molecule type" value="Genomic_DNA"/>
</dbReference>
<evidence type="ECO:0000256" key="4">
    <source>
        <dbReference type="ARBA" id="ARBA00022840"/>
    </source>
</evidence>
<evidence type="ECO:0000256" key="3">
    <source>
        <dbReference type="ARBA" id="ARBA00022741"/>
    </source>
</evidence>
<dbReference type="GO" id="GO:0016887">
    <property type="term" value="F:ATP hydrolysis activity"/>
    <property type="evidence" value="ECO:0007669"/>
    <property type="project" value="InterPro"/>
</dbReference>
<evidence type="ECO:0000313" key="6">
    <source>
        <dbReference type="EMBL" id="KAJ4486607.1"/>
    </source>
</evidence>
<dbReference type="GO" id="GO:0012505">
    <property type="term" value="C:endomembrane system"/>
    <property type="evidence" value="ECO:0007669"/>
    <property type="project" value="UniProtKB-SubCell"/>
</dbReference>
<dbReference type="Pfam" id="PF00005">
    <property type="entry name" value="ABC_tran"/>
    <property type="match status" value="1"/>
</dbReference>
<evidence type="ECO:0000256" key="1">
    <source>
        <dbReference type="ARBA" id="ARBA00004127"/>
    </source>
</evidence>
<dbReference type="AlphaFoldDB" id="A0A9W9DUS3"/>
<keyword evidence="6" id="KW-0378">Hydrolase</keyword>